<reference evidence="2 3" key="1">
    <citation type="journal article" date="2019" name="Emerg. Microbes Infect.">
        <title>Comprehensive subspecies identification of 175 nontuberculous mycobacteria species based on 7547 genomic profiles.</title>
        <authorList>
            <person name="Matsumoto Y."/>
            <person name="Kinjo T."/>
            <person name="Motooka D."/>
            <person name="Nabeya D."/>
            <person name="Jung N."/>
            <person name="Uechi K."/>
            <person name="Horii T."/>
            <person name="Iida T."/>
            <person name="Fujita J."/>
            <person name="Nakamura S."/>
        </authorList>
    </citation>
    <scope>NUCLEOTIDE SEQUENCE [LARGE SCALE GENOMIC DNA]</scope>
    <source>
        <strain evidence="2 3">JCM 30396</strain>
    </source>
</reference>
<evidence type="ECO:0000313" key="3">
    <source>
        <dbReference type="Proteomes" id="UP000467148"/>
    </source>
</evidence>
<accession>A0A7I7TFY4</accession>
<dbReference type="KEGG" id="mhev:MHEL_55180"/>
<proteinExistence type="predicted"/>
<evidence type="ECO:0000256" key="1">
    <source>
        <dbReference type="SAM" id="SignalP"/>
    </source>
</evidence>
<dbReference type="Proteomes" id="UP000467148">
    <property type="component" value="Chromosome"/>
</dbReference>
<dbReference type="EMBL" id="AP022596">
    <property type="protein sequence ID" value="BBY67275.1"/>
    <property type="molecule type" value="Genomic_DNA"/>
</dbReference>
<protein>
    <submittedName>
        <fullName evidence="2">Uncharacterized protein</fullName>
    </submittedName>
</protein>
<dbReference type="AlphaFoldDB" id="A0A7I7TFY4"/>
<evidence type="ECO:0000313" key="2">
    <source>
        <dbReference type="EMBL" id="BBY67275.1"/>
    </source>
</evidence>
<feature type="signal peptide" evidence="1">
    <location>
        <begin position="1"/>
        <end position="21"/>
    </location>
</feature>
<gene>
    <name evidence="2" type="ORF">MHEL_55180</name>
</gene>
<organism evidence="2 3">
    <name type="scientific">Mycolicibacterium helvum</name>
    <dbReference type="NCBI Taxonomy" id="1534349"/>
    <lineage>
        <taxon>Bacteria</taxon>
        <taxon>Bacillati</taxon>
        <taxon>Actinomycetota</taxon>
        <taxon>Actinomycetes</taxon>
        <taxon>Mycobacteriales</taxon>
        <taxon>Mycobacteriaceae</taxon>
        <taxon>Mycolicibacterium</taxon>
    </lineage>
</organism>
<keyword evidence="1" id="KW-0732">Signal</keyword>
<feature type="chain" id="PRO_5029746778" evidence="1">
    <location>
        <begin position="22"/>
        <end position="177"/>
    </location>
</feature>
<keyword evidence="3" id="KW-1185">Reference proteome</keyword>
<sequence length="177" mass="18568">MLTVVAVALAALIWHHLPAQSSIYAPFDVHAGINTAAVGDNLSATVTGAAIAPTIEKPPSNKQIAAAGTWLMAATSLDATNAPVLPRADLLVGPNTYAPTDRLLSTNGLVQPGLTLRCVWIFDVPVDVLNSVKSVVLRVWGGDERLSSRLVMDIPLADASVNRSHSIVIPPAETVPR</sequence>
<name>A0A7I7TFY4_9MYCO</name>